<gene>
    <name evidence="3 5" type="primary">Fxyd2</name>
    <name evidence="3" type="ORF">rCG_58431</name>
</gene>
<protein>
    <submittedName>
        <fullName evidence="3">FXYD domain-containing ion transport regulator 2, isoform CRA_a</fullName>
    </submittedName>
</protein>
<name>A6J441_RAT</name>
<evidence type="ECO:0000313" key="5">
    <source>
        <dbReference type="RGD" id="2173"/>
    </source>
</evidence>
<accession>A6J441</accession>
<organism evidence="3 4">
    <name type="scientific">Rattus norvegicus</name>
    <name type="common">Rat</name>
    <dbReference type="NCBI Taxonomy" id="10116"/>
    <lineage>
        <taxon>Eukaryota</taxon>
        <taxon>Metazoa</taxon>
        <taxon>Chordata</taxon>
        <taxon>Craniata</taxon>
        <taxon>Vertebrata</taxon>
        <taxon>Euteleostomi</taxon>
        <taxon>Mammalia</taxon>
        <taxon>Eutheria</taxon>
        <taxon>Euarchontoglires</taxon>
        <taxon>Glires</taxon>
        <taxon>Rodentia</taxon>
        <taxon>Myomorpha</taxon>
        <taxon>Muroidea</taxon>
        <taxon>Muridae</taxon>
        <taxon>Murinae</taxon>
        <taxon>Rattus</taxon>
    </lineage>
</organism>
<evidence type="ECO:0000313" key="3">
    <source>
        <dbReference type="EMBL" id="EDL95364.1"/>
    </source>
</evidence>
<sequence length="82" mass="8761">MGPTSSKPLPYKTPVTWHLWSQQETGAGIPQGLGPLAGTDGDYKEQPRSLLSIPGDHILENGPQLGVRAFSGLWVSAPLKLL</sequence>
<dbReference type="EMBL" id="CH473975">
    <property type="protein sequence ID" value="EDL95363.1"/>
    <property type="molecule type" value="Genomic_DNA"/>
</dbReference>
<reference evidence="4" key="3">
    <citation type="submission" date="2005-09" db="EMBL/GenBank/DDBJ databases">
        <authorList>
            <person name="Mural R.J."/>
            <person name="Li P.W."/>
            <person name="Adams M.D."/>
            <person name="Amanatides P.G."/>
            <person name="Baden-Tillson H."/>
            <person name="Barnstead M."/>
            <person name="Chin S.H."/>
            <person name="Dew I."/>
            <person name="Evans C.A."/>
            <person name="Ferriera S."/>
            <person name="Flanigan M."/>
            <person name="Fosler C."/>
            <person name="Glodek A."/>
            <person name="Gu Z."/>
            <person name="Holt R.A."/>
            <person name="Jennings D."/>
            <person name="Kraft C.L."/>
            <person name="Lu F."/>
            <person name="Nguyen T."/>
            <person name="Nusskern D.R."/>
            <person name="Pfannkoch C.M."/>
            <person name="Sitter C."/>
            <person name="Sutton G.G."/>
            <person name="Venter J.C."/>
            <person name="Wang Z."/>
            <person name="Woodage T."/>
            <person name="Zheng X.H."/>
            <person name="Zhong F."/>
        </authorList>
    </citation>
    <scope>NUCLEOTIDE SEQUENCE [LARGE SCALE GENOMIC DNA]</scope>
    <source>
        <strain evidence="2">BN</strain>
        <strain evidence="4">BN, Sprague-Dawley</strain>
    </source>
</reference>
<dbReference type="AlphaFoldDB" id="A6J441"/>
<evidence type="ECO:0000256" key="1">
    <source>
        <dbReference type="SAM" id="MobiDB-lite"/>
    </source>
</evidence>
<reference evidence="3" key="2">
    <citation type="submission" date="2005-07" db="EMBL/GenBank/DDBJ databases">
        <authorList>
            <person name="Mural R.J."/>
            <person name="Li P.W."/>
            <person name="Adams M.D."/>
            <person name="Amanatides P.G."/>
            <person name="Baden-Tillson H."/>
            <person name="Barnstead M."/>
            <person name="Chin S.H."/>
            <person name="Dew I."/>
            <person name="Evans C.A."/>
            <person name="Ferriera S."/>
            <person name="Flanigan M."/>
            <person name="Fosler C."/>
            <person name="Glodek A."/>
            <person name="Gu Z."/>
            <person name="Holt R.A."/>
            <person name="Jennings D."/>
            <person name="Kraft C.L."/>
            <person name="Lu F."/>
            <person name="Nguyen T."/>
            <person name="Nusskern D.R."/>
            <person name="Pfannkoch C.M."/>
            <person name="Sitter C."/>
            <person name="Sutton G.G."/>
            <person name="Venter J.C."/>
            <person name="Wang Z."/>
            <person name="Woodage T."/>
            <person name="Zheng X.H."/>
            <person name="Zhong F."/>
        </authorList>
    </citation>
    <scope>NUCLEOTIDE SEQUENCE</scope>
    <source>
        <strain evidence="3">BN</strain>
    </source>
</reference>
<reference evidence="3" key="1">
    <citation type="journal article" date="2005" name="Genome Res.">
        <title>Gene and alternative splicing annotation with AIR.</title>
        <authorList>
            <person name="Florea L."/>
            <person name="Di Francesco V."/>
            <person name="Miller J."/>
            <person name="Turner R."/>
            <person name="Yao A."/>
            <person name="Harris M."/>
            <person name="Walenz B."/>
            <person name="Mobarry C."/>
            <person name="Merkulov G.V."/>
            <person name="Charlab R."/>
            <person name="Dew I."/>
            <person name="Deng Z."/>
            <person name="Istrail S."/>
            <person name="Li P."/>
            <person name="Sutton G."/>
        </authorList>
    </citation>
    <scope>NUCLEOTIDE SEQUENCE</scope>
    <source>
        <strain evidence="3">BN</strain>
    </source>
</reference>
<proteinExistence type="predicted"/>
<evidence type="ECO:0000313" key="4">
    <source>
        <dbReference type="Proteomes" id="UP000234681"/>
    </source>
</evidence>
<feature type="region of interest" description="Disordered" evidence="1">
    <location>
        <begin position="26"/>
        <end position="48"/>
    </location>
</feature>
<dbReference type="EMBL" id="CH473975">
    <property type="protein sequence ID" value="EDL95364.1"/>
    <property type="molecule type" value="Genomic_DNA"/>
</dbReference>
<dbReference type="RGD" id="2173">
    <property type="gene designation" value="Fxyd2"/>
</dbReference>
<evidence type="ECO:0000313" key="2">
    <source>
        <dbReference type="EMBL" id="EDL95363.1"/>
    </source>
</evidence>
<dbReference type="Proteomes" id="UP000234681">
    <property type="component" value="Chromosome 8"/>
</dbReference>